<reference evidence="1 2" key="1">
    <citation type="submission" date="2023-01" db="EMBL/GenBank/DDBJ databases">
        <title>Genome sequence resource and annotation of Enterobacter ludwigii, an economically important pathogen of seedling wilt with strawberry.</title>
        <authorList>
            <person name="Xie Y."/>
        </authorList>
    </citation>
    <scope>NUCLEOTIDE SEQUENCE [LARGE SCALE GENOMIC DNA]</scope>
    <source>
        <strain evidence="1 2">CM-TZ4</strain>
    </source>
</reference>
<organism evidence="1 2">
    <name type="scientific">Enterobacter ludwigii</name>
    <dbReference type="NCBI Taxonomy" id="299767"/>
    <lineage>
        <taxon>Bacteria</taxon>
        <taxon>Pseudomonadati</taxon>
        <taxon>Pseudomonadota</taxon>
        <taxon>Gammaproteobacteria</taxon>
        <taxon>Enterobacterales</taxon>
        <taxon>Enterobacteriaceae</taxon>
        <taxon>Enterobacter</taxon>
        <taxon>Enterobacter cloacae complex</taxon>
    </lineage>
</organism>
<dbReference type="Proteomes" id="UP001210538">
    <property type="component" value="Chromosome"/>
</dbReference>
<keyword evidence="2" id="KW-1185">Reference proteome</keyword>
<protein>
    <submittedName>
        <fullName evidence="1">Uncharacterized protein</fullName>
    </submittedName>
</protein>
<dbReference type="EMBL" id="CP116347">
    <property type="protein sequence ID" value="WCE14684.1"/>
    <property type="molecule type" value="Genomic_DNA"/>
</dbReference>
<accession>A0AAX3LEI9</accession>
<gene>
    <name evidence="1" type="ORF">PHA72_07420</name>
</gene>
<sequence>MQRYKPSLALSESMPNWLTIQEAASILTTLSTKTITESEIFRHALRGTVFLSIYFQSSFYLMRVNTVKRKLKLRSIDNSFIHRLCLLDTKSFISGRRLIISTTGAPIYPTKRVIDTPLTGYEYVIVQSLLANSLNLPLPLSGAKDINYGVTVTLNGELYQLYEEKTWADRIKTQIMKLQEITTDDISNYLLYLGQSSYEHKGFFPVYDLPKDACIVIRYSELEKLISLYSLNKSESSTPTRISTPLSRLFWLACKHNEVISPLIRQPYKLLSIFEQWASDDGITDRLSGDTLKNALERGSPSFTSLSH</sequence>
<evidence type="ECO:0000313" key="2">
    <source>
        <dbReference type="Proteomes" id="UP001210538"/>
    </source>
</evidence>
<name>A0AAX3LEI9_9ENTR</name>
<dbReference type="RefSeq" id="WP_085396579.1">
    <property type="nucleotide sequence ID" value="NZ_CP116347.1"/>
</dbReference>
<proteinExistence type="predicted"/>
<dbReference type="AlphaFoldDB" id="A0AAX3LEI9"/>
<evidence type="ECO:0000313" key="1">
    <source>
        <dbReference type="EMBL" id="WCE14684.1"/>
    </source>
</evidence>